<comment type="function">
    <text evidence="10">Stabilizing subunit of the glycosylphosphatidylinositol-mannosyltransferase I complex which catalyzes the transfer of the first mannose, via an alpha-1,4 bond from a dolichol-phosphate-mannose (Dol-P-Man) to the glucosaminyl acyl phosphatidylinositol (GlcN-(acyl)PI) intermediate to generate alpha-D-Man-(1-&gt;4)-alpha-D-GlcN-(1-&gt;6)-(1-radyl,2-acyl-sn-glycero-3-phospho)-2-acyl-inositol and participates in the sixth step of the glycosylphosphatidylinositol-anchor biosynthesis. Probably acts by stabilizing the mannosyltransferase PIGM.</text>
</comment>
<gene>
    <name evidence="11" type="ORF">CAMP_LOCUS17296</name>
</gene>
<keyword evidence="4 10" id="KW-0337">GPI-anchor biosynthesis</keyword>
<dbReference type="GO" id="GO:0006506">
    <property type="term" value="P:GPI anchor biosynthetic process"/>
    <property type="evidence" value="ECO:0007669"/>
    <property type="project" value="UniProtKB-KW"/>
</dbReference>
<comment type="pathway">
    <text evidence="2 10">Glycolipid biosynthesis; glycosylphosphatidylinositol-anchor biosynthesis.</text>
</comment>
<evidence type="ECO:0000256" key="5">
    <source>
        <dbReference type="ARBA" id="ARBA00022692"/>
    </source>
</evidence>
<evidence type="ECO:0000256" key="7">
    <source>
        <dbReference type="ARBA" id="ARBA00022989"/>
    </source>
</evidence>
<comment type="subcellular location">
    <subcellularLocation>
        <location evidence="1 10">Endoplasmic reticulum membrane</location>
        <topology evidence="1 10">Single-pass membrane protein</topology>
    </subcellularLocation>
</comment>
<keyword evidence="8" id="KW-0472">Membrane</keyword>
<keyword evidence="9" id="KW-0325">Glycoprotein</keyword>
<keyword evidence="6 10" id="KW-0256">Endoplasmic reticulum</keyword>
<keyword evidence="7" id="KW-1133">Transmembrane helix</keyword>
<keyword evidence="12" id="KW-1185">Reference proteome</keyword>
<name>A0A9P1N835_9PELO</name>
<evidence type="ECO:0000256" key="4">
    <source>
        <dbReference type="ARBA" id="ARBA00022502"/>
    </source>
</evidence>
<dbReference type="OrthoDB" id="5866571at2759"/>
<evidence type="ECO:0000256" key="10">
    <source>
        <dbReference type="RuleBase" id="RU366056"/>
    </source>
</evidence>
<evidence type="ECO:0000313" key="12">
    <source>
        <dbReference type="Proteomes" id="UP001152747"/>
    </source>
</evidence>
<evidence type="ECO:0000313" key="11">
    <source>
        <dbReference type="EMBL" id="CAI5454659.1"/>
    </source>
</evidence>
<evidence type="ECO:0000256" key="8">
    <source>
        <dbReference type="ARBA" id="ARBA00023136"/>
    </source>
</evidence>
<dbReference type="PANTHER" id="PTHR28650">
    <property type="entry name" value="PHOSPHATIDYLINOSITOL-GLYCAN BIOSYNTHESIS CLASS X PROTEIN"/>
    <property type="match status" value="1"/>
</dbReference>
<evidence type="ECO:0000256" key="3">
    <source>
        <dbReference type="ARBA" id="ARBA00010345"/>
    </source>
</evidence>
<dbReference type="Proteomes" id="UP001152747">
    <property type="component" value="Unassembled WGS sequence"/>
</dbReference>
<accession>A0A9P1N835</accession>
<sequence length="194" mass="22353">MEVLGDGLHRKIRASVSIQALSRFTQCRLMYRFNIPRTMYVDDNSLNSSLFDHDSIIIKKFNLEATAKDSKPGNVHLIRKKLFLSTFEIKDEVILPIHMRYPPAGKSPFHITDLEYPQLVIDCENNQFENCPKTKFSNARLQPKSKSWVSIKTPTDKIRIEFKGSNLSVDDQEPYFYSLILASTLFVAVYICSI</sequence>
<evidence type="ECO:0000256" key="9">
    <source>
        <dbReference type="ARBA" id="ARBA00023180"/>
    </source>
</evidence>
<comment type="similarity">
    <text evidence="3 10">Belongs to the PIGX family.</text>
</comment>
<dbReference type="AlphaFoldDB" id="A0A9P1N835"/>
<keyword evidence="5" id="KW-0812">Transmembrane</keyword>
<evidence type="ECO:0000256" key="6">
    <source>
        <dbReference type="ARBA" id="ARBA00022824"/>
    </source>
</evidence>
<dbReference type="GO" id="GO:0005789">
    <property type="term" value="C:endoplasmic reticulum membrane"/>
    <property type="evidence" value="ECO:0007669"/>
    <property type="project" value="UniProtKB-SubCell"/>
</dbReference>
<proteinExistence type="inferred from homology"/>
<dbReference type="Pfam" id="PF08320">
    <property type="entry name" value="PIG-X"/>
    <property type="match status" value="1"/>
</dbReference>
<protein>
    <recommendedName>
        <fullName evidence="10">Phosphatidylinositol-glycan biosynthesis class X protein</fullName>
    </recommendedName>
</protein>
<dbReference type="InterPro" id="IPR013233">
    <property type="entry name" value="PIG-X/PBN1"/>
</dbReference>
<dbReference type="PANTHER" id="PTHR28650:SF1">
    <property type="entry name" value="PHOSPHATIDYLINOSITOL-GLYCAN BIOSYNTHESIS CLASS X PROTEIN"/>
    <property type="match status" value="1"/>
</dbReference>
<comment type="caution">
    <text evidence="11">The sequence shown here is derived from an EMBL/GenBank/DDBJ whole genome shotgun (WGS) entry which is preliminary data.</text>
</comment>
<reference evidence="11" key="1">
    <citation type="submission" date="2022-11" db="EMBL/GenBank/DDBJ databases">
        <authorList>
            <person name="Kikuchi T."/>
        </authorList>
    </citation>
    <scope>NUCLEOTIDE SEQUENCE</scope>
    <source>
        <strain evidence="11">PS1010</strain>
    </source>
</reference>
<organism evidence="11 12">
    <name type="scientific">Caenorhabditis angaria</name>
    <dbReference type="NCBI Taxonomy" id="860376"/>
    <lineage>
        <taxon>Eukaryota</taxon>
        <taxon>Metazoa</taxon>
        <taxon>Ecdysozoa</taxon>
        <taxon>Nematoda</taxon>
        <taxon>Chromadorea</taxon>
        <taxon>Rhabditida</taxon>
        <taxon>Rhabditina</taxon>
        <taxon>Rhabditomorpha</taxon>
        <taxon>Rhabditoidea</taxon>
        <taxon>Rhabditidae</taxon>
        <taxon>Peloderinae</taxon>
        <taxon>Caenorhabditis</taxon>
    </lineage>
</organism>
<dbReference type="EMBL" id="CANHGI010000006">
    <property type="protein sequence ID" value="CAI5454659.1"/>
    <property type="molecule type" value="Genomic_DNA"/>
</dbReference>
<evidence type="ECO:0000256" key="2">
    <source>
        <dbReference type="ARBA" id="ARBA00004687"/>
    </source>
</evidence>
<dbReference type="InterPro" id="IPR040039">
    <property type="entry name" value="PIGX"/>
</dbReference>
<evidence type="ECO:0000256" key="1">
    <source>
        <dbReference type="ARBA" id="ARBA00004389"/>
    </source>
</evidence>